<dbReference type="GO" id="GO:0016301">
    <property type="term" value="F:kinase activity"/>
    <property type="evidence" value="ECO:0007669"/>
    <property type="project" value="UniProtKB-KW"/>
</dbReference>
<dbReference type="Pfam" id="PF07714">
    <property type="entry name" value="PK_Tyr_Ser-Thr"/>
    <property type="match status" value="1"/>
</dbReference>
<name>A0ABR2N454_9ASPA</name>
<dbReference type="SUPFAM" id="SSF56112">
    <property type="entry name" value="Protein kinase-like (PK-like)"/>
    <property type="match status" value="1"/>
</dbReference>
<dbReference type="Pfam" id="PF24093">
    <property type="entry name" value="DUF7377"/>
    <property type="match status" value="1"/>
</dbReference>
<feature type="domain" description="Protein kinase" evidence="2">
    <location>
        <begin position="317"/>
        <end position="572"/>
    </location>
</feature>
<dbReference type="EMBL" id="JBBWWR010000001">
    <property type="protein sequence ID" value="KAK8970914.1"/>
    <property type="molecule type" value="Genomic_DNA"/>
</dbReference>
<dbReference type="PANTHER" id="PTHR44329">
    <property type="entry name" value="SERINE/THREONINE-PROTEIN KINASE TNNI3K-RELATED"/>
    <property type="match status" value="1"/>
</dbReference>
<reference evidence="3 4" key="1">
    <citation type="journal article" date="2022" name="Nat. Plants">
        <title>Genomes of leafy and leafless Platanthera orchids illuminate the evolution of mycoheterotrophy.</title>
        <authorList>
            <person name="Li M.H."/>
            <person name="Liu K.W."/>
            <person name="Li Z."/>
            <person name="Lu H.C."/>
            <person name="Ye Q.L."/>
            <person name="Zhang D."/>
            <person name="Wang J.Y."/>
            <person name="Li Y.F."/>
            <person name="Zhong Z.M."/>
            <person name="Liu X."/>
            <person name="Yu X."/>
            <person name="Liu D.K."/>
            <person name="Tu X.D."/>
            <person name="Liu B."/>
            <person name="Hao Y."/>
            <person name="Liao X.Y."/>
            <person name="Jiang Y.T."/>
            <person name="Sun W.H."/>
            <person name="Chen J."/>
            <person name="Chen Y.Q."/>
            <person name="Ai Y."/>
            <person name="Zhai J.W."/>
            <person name="Wu S.S."/>
            <person name="Zhou Z."/>
            <person name="Hsiao Y.Y."/>
            <person name="Wu W.L."/>
            <person name="Chen Y.Y."/>
            <person name="Lin Y.F."/>
            <person name="Hsu J.L."/>
            <person name="Li C.Y."/>
            <person name="Wang Z.W."/>
            <person name="Zhao X."/>
            <person name="Zhong W.Y."/>
            <person name="Ma X.K."/>
            <person name="Ma L."/>
            <person name="Huang J."/>
            <person name="Chen G.Z."/>
            <person name="Huang M.Z."/>
            <person name="Huang L."/>
            <person name="Peng D.H."/>
            <person name="Luo Y.B."/>
            <person name="Zou S.Q."/>
            <person name="Chen S.P."/>
            <person name="Lan S."/>
            <person name="Tsai W.C."/>
            <person name="Van de Peer Y."/>
            <person name="Liu Z.J."/>
        </authorList>
    </citation>
    <scope>NUCLEOTIDE SEQUENCE [LARGE SCALE GENOMIC DNA]</scope>
    <source>
        <strain evidence="3">Lor288</strain>
    </source>
</reference>
<proteinExistence type="predicted"/>
<evidence type="ECO:0000313" key="3">
    <source>
        <dbReference type="EMBL" id="KAK8970914.1"/>
    </source>
</evidence>
<evidence type="ECO:0000259" key="2">
    <source>
        <dbReference type="PROSITE" id="PS50011"/>
    </source>
</evidence>
<keyword evidence="4" id="KW-1185">Reference proteome</keyword>
<gene>
    <name evidence="3" type="primary">PHY1</name>
    <name evidence="3" type="ORF">KSP40_PGU011676</name>
</gene>
<dbReference type="PRINTS" id="PR00109">
    <property type="entry name" value="TYRKINASE"/>
</dbReference>
<dbReference type="InterPro" id="IPR055801">
    <property type="entry name" value="DUF7377"/>
</dbReference>
<protein>
    <submittedName>
        <fullName evidence="3">Light-sensor Protein kinase</fullName>
    </submittedName>
</protein>
<keyword evidence="3" id="KW-0418">Kinase</keyword>
<evidence type="ECO:0000256" key="1">
    <source>
        <dbReference type="SAM" id="MobiDB-lite"/>
    </source>
</evidence>
<comment type="caution">
    <text evidence="3">The sequence shown here is derived from an EMBL/GenBank/DDBJ whole genome shotgun (WGS) entry which is preliminary data.</text>
</comment>
<dbReference type="Gene3D" id="1.10.510.10">
    <property type="entry name" value="Transferase(Phosphotransferase) domain 1"/>
    <property type="match status" value="1"/>
</dbReference>
<sequence length="572" mass="62583">MAAALECWSGRPSTDEDMVEQVLMKTNHRSEAFSPFTSSATSDSASDPASTVSTSATSPTATKKWHRLSRNFSGAIAALKSSLSLDSSVQSRGESKLSWGGVVRSVAQFFPSSQISEKLVADIRLHFDALPNSYLQAGFDMKDVLFHIRLIDHAIAEDLPAFQIQKISDEIGEGSVLKLTFAYNSSLSWPTISSAIDGSVLCCKKIQIFEKKGLILGVITVIIPAGSEKQFKSRIDFALRSAAKKQRIPAVKLPFSLCGCQEEGGGSPFLADESDRRIHLPNPLPESSLIVSVDEWQNIRSGGDNLCSPWLLGNDELEFIEWTGTNSFRGSYKGKNVWIKKLKGCERGIACEIGIRKDLMQLMSCGQKYLLQFLGICIHDRNGICVVTELMEGGSVCDLIERRKKVPIPEAKRIALDVAEGLMLMNSHGLAYRDLNTQRILLDREGNACLGDMGIVSTCSISGEVTEYETSGHRWLAPEIIAGDPETVTETCMSNAYSFGMVLWEMVTGEAAYSSYSPVQAAVGIAACGLRPEIPNHCPPVLSSLMLRCWDSCPSKRPRFSEIIASLMKQNI</sequence>
<feature type="region of interest" description="Disordered" evidence="1">
    <location>
        <begin position="34"/>
        <end position="60"/>
    </location>
</feature>
<dbReference type="InterPro" id="IPR051681">
    <property type="entry name" value="Ser/Thr_Kinases-Pseudokinases"/>
</dbReference>
<organism evidence="3 4">
    <name type="scientific">Platanthera guangdongensis</name>
    <dbReference type="NCBI Taxonomy" id="2320717"/>
    <lineage>
        <taxon>Eukaryota</taxon>
        <taxon>Viridiplantae</taxon>
        <taxon>Streptophyta</taxon>
        <taxon>Embryophyta</taxon>
        <taxon>Tracheophyta</taxon>
        <taxon>Spermatophyta</taxon>
        <taxon>Magnoliopsida</taxon>
        <taxon>Liliopsida</taxon>
        <taxon>Asparagales</taxon>
        <taxon>Orchidaceae</taxon>
        <taxon>Orchidoideae</taxon>
        <taxon>Orchideae</taxon>
        <taxon>Orchidinae</taxon>
        <taxon>Platanthera</taxon>
    </lineage>
</organism>
<dbReference type="PANTHER" id="PTHR44329:SF84">
    <property type="entry name" value="PROTEIN KINASE LIKE PROTEIN"/>
    <property type="match status" value="1"/>
</dbReference>
<dbReference type="InterPro" id="IPR000719">
    <property type="entry name" value="Prot_kinase_dom"/>
</dbReference>
<accession>A0ABR2N454</accession>
<dbReference type="Proteomes" id="UP001412067">
    <property type="component" value="Unassembled WGS sequence"/>
</dbReference>
<evidence type="ECO:0000313" key="4">
    <source>
        <dbReference type="Proteomes" id="UP001412067"/>
    </source>
</evidence>
<dbReference type="PROSITE" id="PS50011">
    <property type="entry name" value="PROTEIN_KINASE_DOM"/>
    <property type="match status" value="1"/>
</dbReference>
<keyword evidence="3" id="KW-0808">Transferase</keyword>
<dbReference type="InterPro" id="IPR011009">
    <property type="entry name" value="Kinase-like_dom_sf"/>
</dbReference>
<dbReference type="InterPro" id="IPR001245">
    <property type="entry name" value="Ser-Thr/Tyr_kinase_cat_dom"/>
</dbReference>